<evidence type="ECO:0000313" key="4">
    <source>
        <dbReference type="Proteomes" id="UP000722957"/>
    </source>
</evidence>
<evidence type="ECO:0000313" key="3">
    <source>
        <dbReference type="Proteomes" id="UP000256923"/>
    </source>
</evidence>
<dbReference type="EMBL" id="RDOM01000856">
    <property type="protein sequence ID" value="MBF4275096.1"/>
    <property type="molecule type" value="Genomic_DNA"/>
</dbReference>
<proteinExistence type="predicted"/>
<dbReference type="Proteomes" id="UP000256923">
    <property type="component" value="Chromosome 1"/>
</dbReference>
<evidence type="ECO:0000313" key="1">
    <source>
        <dbReference type="EMBL" id="AZS26214.1"/>
    </source>
</evidence>
<dbReference type="RefSeq" id="WP_019282269.1">
    <property type="nucleotide sequence ID" value="NZ_CP023054.1"/>
</dbReference>
<dbReference type="EMBL" id="CP034672">
    <property type="protein sequence ID" value="AZS26214.1"/>
    <property type="molecule type" value="Genomic_DNA"/>
</dbReference>
<reference evidence="1 3" key="1">
    <citation type="submission" date="2018-12" db="EMBL/GenBank/DDBJ databases">
        <title>Characterization and Draft Genome of Vibrio anguillarum J360 Marine Pathogen Isolated from an Outbreak in Lumpfish (Cyclopterus lumpus).</title>
        <authorList>
            <person name="Vasquez J.I."/>
            <person name="Cao T."/>
            <person name="Chakraborty S."/>
            <person name="Gnanagobal H."/>
            <person name="Wescot J."/>
            <person name="Boyce D."/>
            <person name="Santander J."/>
        </authorList>
    </citation>
    <scope>NUCLEOTIDE SEQUENCE [LARGE SCALE GENOMIC DNA]</scope>
    <source>
        <strain evidence="1 3">J360</strain>
    </source>
</reference>
<dbReference type="AlphaFoldDB" id="A0A289GA71"/>
<reference evidence="2 4" key="2">
    <citation type="journal article" date="2021" name="PeerJ">
        <title>Analysis of 44 Vibrio anguillarum genomes reveals high genetic diversity.</title>
        <authorList>
            <person name="Hansen M.J."/>
            <person name="Dalsgaard I."/>
        </authorList>
    </citation>
    <scope>NUCLEOTIDE SEQUENCE [LARGE SCALE GENOMIC DNA]</scope>
    <source>
        <strain evidence="2 4">17-16730-2A</strain>
    </source>
</reference>
<evidence type="ECO:0000313" key="2">
    <source>
        <dbReference type="EMBL" id="MBF4275096.1"/>
    </source>
</evidence>
<accession>A0A289GA71</accession>
<protein>
    <submittedName>
        <fullName evidence="2">Uncharacterized protein</fullName>
    </submittedName>
</protein>
<sequence length="80" mass="9171">MPKKNEDSTDNPWAFSSRVSKISELKSKNYPSTLDDRLVVRSNSELKEAFEELCKVSGHKPSSAIRLMMLKSIRDWNLTV</sequence>
<organism evidence="2 4">
    <name type="scientific">Vibrio anguillarum</name>
    <name type="common">Listonella anguillarum</name>
    <dbReference type="NCBI Taxonomy" id="55601"/>
    <lineage>
        <taxon>Bacteria</taxon>
        <taxon>Pseudomonadati</taxon>
        <taxon>Pseudomonadota</taxon>
        <taxon>Gammaproteobacteria</taxon>
        <taxon>Vibrionales</taxon>
        <taxon>Vibrionaceae</taxon>
        <taxon>Vibrio</taxon>
    </lineage>
</organism>
<gene>
    <name evidence="1" type="ORF">DYL72_14965</name>
    <name evidence="2" type="ORF">EAY07_24425</name>
</gene>
<name>A0A289GA71_VIBAN</name>
<dbReference type="Proteomes" id="UP000722957">
    <property type="component" value="Unassembled WGS sequence"/>
</dbReference>